<evidence type="ECO:0000313" key="2">
    <source>
        <dbReference type="Proteomes" id="UP000765845"/>
    </source>
</evidence>
<protein>
    <submittedName>
        <fullName evidence="1">Uncharacterized protein</fullName>
    </submittedName>
</protein>
<sequence length="59" mass="7099">MSESTNSIFGVRRADAHHLIEHGNKRKEWWLNVGYAEEIELRDLDRYLRVRRHSTALHK</sequence>
<accession>A0ABX1GGT2</accession>
<evidence type="ECO:0000313" key="1">
    <source>
        <dbReference type="EMBL" id="NKI18136.1"/>
    </source>
</evidence>
<reference evidence="1 2" key="1">
    <citation type="submission" date="2020-04" db="EMBL/GenBank/DDBJ databases">
        <authorList>
            <person name="Yoon J."/>
        </authorList>
    </citation>
    <scope>NUCLEOTIDE SEQUENCE [LARGE SCALE GENOMIC DNA]</scope>
    <source>
        <strain evidence="1 2">KMU-166</strain>
    </source>
</reference>
<gene>
    <name evidence="1" type="ORF">HCU74_12040</name>
</gene>
<name>A0ABX1GGT2_9GAMM</name>
<organism evidence="1 2">
    <name type="scientific">Spongiibacter thalassae</name>
    <dbReference type="NCBI Taxonomy" id="2721624"/>
    <lineage>
        <taxon>Bacteria</taxon>
        <taxon>Pseudomonadati</taxon>
        <taxon>Pseudomonadota</taxon>
        <taxon>Gammaproteobacteria</taxon>
        <taxon>Cellvibrionales</taxon>
        <taxon>Spongiibacteraceae</taxon>
        <taxon>Spongiibacter</taxon>
    </lineage>
</organism>
<dbReference type="EMBL" id="JAAWWK010000004">
    <property type="protein sequence ID" value="NKI18136.1"/>
    <property type="molecule type" value="Genomic_DNA"/>
</dbReference>
<proteinExistence type="predicted"/>
<comment type="caution">
    <text evidence="1">The sequence shown here is derived from an EMBL/GenBank/DDBJ whole genome shotgun (WGS) entry which is preliminary data.</text>
</comment>
<dbReference type="RefSeq" id="WP_168450665.1">
    <property type="nucleotide sequence ID" value="NZ_JAAWWK010000004.1"/>
</dbReference>
<dbReference type="Proteomes" id="UP000765845">
    <property type="component" value="Unassembled WGS sequence"/>
</dbReference>
<keyword evidence="2" id="KW-1185">Reference proteome</keyword>